<evidence type="ECO:0000256" key="1">
    <source>
        <dbReference type="SAM" id="MobiDB-lite"/>
    </source>
</evidence>
<feature type="compositionally biased region" description="Basic and acidic residues" evidence="1">
    <location>
        <begin position="17"/>
        <end position="30"/>
    </location>
</feature>
<accession>A0AA37UP67</accession>
<feature type="compositionally biased region" description="Low complexity" evidence="1">
    <location>
        <begin position="71"/>
        <end position="81"/>
    </location>
</feature>
<proteinExistence type="predicted"/>
<reference evidence="3 4" key="1">
    <citation type="submission" date="2022-03" db="EMBL/GenBank/DDBJ databases">
        <title>Genome data of Colletotrichum spp.</title>
        <authorList>
            <person name="Utami Y.D."/>
            <person name="Hiruma K."/>
        </authorList>
    </citation>
    <scope>NUCLEOTIDE SEQUENCE [LARGE SCALE GENOMIC DNA]</scope>
    <source>
        <strain evidence="3 4">MAFF 239500</strain>
    </source>
</reference>
<dbReference type="RefSeq" id="XP_049132435.1">
    <property type="nucleotide sequence ID" value="XM_049276478.1"/>
</dbReference>
<dbReference type="PANTHER" id="PTHR46411">
    <property type="entry name" value="FAMILY ATPASE, PUTATIVE-RELATED"/>
    <property type="match status" value="1"/>
</dbReference>
<dbReference type="AlphaFoldDB" id="A0AA37UP67"/>
<feature type="domain" description="DUF7025" evidence="2">
    <location>
        <begin position="314"/>
        <end position="411"/>
    </location>
</feature>
<dbReference type="Proteomes" id="UP001055115">
    <property type="component" value="Unassembled WGS sequence"/>
</dbReference>
<dbReference type="GeneID" id="73331068"/>
<dbReference type="PANTHER" id="PTHR46411:SF2">
    <property type="entry name" value="AAA+ ATPASE DOMAIN-CONTAINING PROTEIN"/>
    <property type="match status" value="1"/>
</dbReference>
<dbReference type="EMBL" id="BQXU01000034">
    <property type="protein sequence ID" value="GKT50085.1"/>
    <property type="molecule type" value="Genomic_DNA"/>
</dbReference>
<evidence type="ECO:0000313" key="4">
    <source>
        <dbReference type="Proteomes" id="UP001055115"/>
    </source>
</evidence>
<evidence type="ECO:0000313" key="3">
    <source>
        <dbReference type="EMBL" id="GKT50085.1"/>
    </source>
</evidence>
<gene>
    <name evidence="3" type="ORF">ColSpa_10266</name>
</gene>
<feature type="compositionally biased region" description="Basic residues" evidence="1">
    <location>
        <begin position="1"/>
        <end position="10"/>
    </location>
</feature>
<name>A0AA37UP67_9PEZI</name>
<dbReference type="Pfam" id="PF22942">
    <property type="entry name" value="DUF7025"/>
    <property type="match status" value="1"/>
</dbReference>
<comment type="caution">
    <text evidence="3">The sequence shown here is derived from an EMBL/GenBank/DDBJ whole genome shotgun (WGS) entry which is preliminary data.</text>
</comment>
<feature type="compositionally biased region" description="Basic and acidic residues" evidence="1">
    <location>
        <begin position="61"/>
        <end position="70"/>
    </location>
</feature>
<protein>
    <recommendedName>
        <fullName evidence="2">DUF7025 domain-containing protein</fullName>
    </recommendedName>
</protein>
<keyword evidence="4" id="KW-1185">Reference proteome</keyword>
<evidence type="ECO:0000259" key="2">
    <source>
        <dbReference type="Pfam" id="PF22942"/>
    </source>
</evidence>
<dbReference type="InterPro" id="IPR054289">
    <property type="entry name" value="DUF7025"/>
</dbReference>
<organism evidence="3 4">
    <name type="scientific">Colletotrichum spaethianum</name>
    <dbReference type="NCBI Taxonomy" id="700344"/>
    <lineage>
        <taxon>Eukaryota</taxon>
        <taxon>Fungi</taxon>
        <taxon>Dikarya</taxon>
        <taxon>Ascomycota</taxon>
        <taxon>Pezizomycotina</taxon>
        <taxon>Sordariomycetes</taxon>
        <taxon>Hypocreomycetidae</taxon>
        <taxon>Glomerellales</taxon>
        <taxon>Glomerellaceae</taxon>
        <taxon>Colletotrichum</taxon>
        <taxon>Colletotrichum spaethianum species complex</taxon>
    </lineage>
</organism>
<feature type="region of interest" description="Disordered" evidence="1">
    <location>
        <begin position="1"/>
        <end position="81"/>
    </location>
</feature>
<sequence length="459" mass="53600">MASRKTHQLPRRPAAIARERSDSDPDEHYGGRKLRPPPLNKKLPHKRLPSQSPPATEQGDVENHNDEVSSRSRSPSPAPARYRPIVTVDWRSELCRFLHLSNQTSDHEIFDALEETEEKLRDAERLKYQYTADPGPPRSQIMYTINCRDDERSRIYLDEPWPVESGPYHAHLRGSRPITNLELYLERNKNISFLVFRDYECCYRKTKWQFTNEAEQSTAVDLQHFFSREYIDLVSLESQTALTVLSETALEGLPHPPFDSENIGSIAYPYLWWFHRRNKIAAAKETMDLALQQHIDIVQAYMEDRLQPEWDTVDEFTEKGKITVDLLRYLFVKGENICQLNGLTAIGWLLVDNDTTDDARSFRASIQVEFWEFDGSFHNKTTRQALEYVPVELRTTEFDIVNLPIYPARFAEKSIVEGLRRRGEMFWACRHQKYVSYVKDTHDIVRSAVFVAMAIPLRY</sequence>